<dbReference type="InterPro" id="IPR001610">
    <property type="entry name" value="PAC"/>
</dbReference>
<dbReference type="InterPro" id="IPR029787">
    <property type="entry name" value="Nucleotide_cyclase"/>
</dbReference>
<accession>A0A6N6WEL6</accession>
<dbReference type="PROSITE" id="PS50112">
    <property type="entry name" value="PAS"/>
    <property type="match status" value="4"/>
</dbReference>
<feature type="domain" description="GGDEF" evidence="6">
    <location>
        <begin position="942"/>
        <end position="1075"/>
    </location>
</feature>
<feature type="region of interest" description="Disordered" evidence="2">
    <location>
        <begin position="1"/>
        <end position="61"/>
    </location>
</feature>
<feature type="domain" description="PAC" evidence="4">
    <location>
        <begin position="470"/>
        <end position="523"/>
    </location>
</feature>
<dbReference type="InterPro" id="IPR001633">
    <property type="entry name" value="EAL_dom"/>
</dbReference>
<dbReference type="InterPro" id="IPR035919">
    <property type="entry name" value="EAL_sf"/>
</dbReference>
<dbReference type="InterPro" id="IPR000700">
    <property type="entry name" value="PAS-assoc_C"/>
</dbReference>
<feature type="domain" description="PAC" evidence="4">
    <location>
        <begin position="597"/>
        <end position="651"/>
    </location>
</feature>
<dbReference type="InterPro" id="IPR000014">
    <property type="entry name" value="PAS"/>
</dbReference>
<evidence type="ECO:0000313" key="8">
    <source>
        <dbReference type="Proteomes" id="UP000463700"/>
    </source>
</evidence>
<dbReference type="PANTHER" id="PTHR44757:SF4">
    <property type="entry name" value="DIGUANYLATE CYCLASE DGCE-RELATED"/>
    <property type="match status" value="1"/>
</dbReference>
<evidence type="ECO:0000259" key="6">
    <source>
        <dbReference type="PROSITE" id="PS50887"/>
    </source>
</evidence>
<gene>
    <name evidence="7" type="ORF">FSO04_18800</name>
</gene>
<dbReference type="SUPFAM" id="SSF55073">
    <property type="entry name" value="Nucleotide cyclase"/>
    <property type="match status" value="1"/>
</dbReference>
<feature type="domain" description="PAS" evidence="3">
    <location>
        <begin position="265"/>
        <end position="322"/>
    </location>
</feature>
<dbReference type="CDD" id="cd01948">
    <property type="entry name" value="EAL"/>
    <property type="match status" value="1"/>
</dbReference>
<feature type="coiled-coil region" evidence="1">
    <location>
        <begin position="241"/>
        <end position="268"/>
    </location>
</feature>
<dbReference type="Gene3D" id="3.30.450.20">
    <property type="entry name" value="PAS domain"/>
    <property type="match status" value="6"/>
</dbReference>
<dbReference type="InterPro" id="IPR035965">
    <property type="entry name" value="PAS-like_dom_sf"/>
</dbReference>
<dbReference type="InterPro" id="IPR000160">
    <property type="entry name" value="GGDEF_dom"/>
</dbReference>
<dbReference type="SUPFAM" id="SSF141868">
    <property type="entry name" value="EAL domain-like"/>
    <property type="match status" value="1"/>
</dbReference>
<dbReference type="InterPro" id="IPR043128">
    <property type="entry name" value="Rev_trsase/Diguanyl_cyclase"/>
</dbReference>
<dbReference type="NCBIfam" id="TIGR00254">
    <property type="entry name" value="GGDEF"/>
    <property type="match status" value="1"/>
</dbReference>
<dbReference type="OrthoDB" id="9813903at2"/>
<dbReference type="Pfam" id="PF00563">
    <property type="entry name" value="EAL"/>
    <property type="match status" value="1"/>
</dbReference>
<dbReference type="Pfam" id="PF08447">
    <property type="entry name" value="PAS_3"/>
    <property type="match status" value="2"/>
</dbReference>
<feature type="domain" description="PAC" evidence="4">
    <location>
        <begin position="197"/>
        <end position="250"/>
    </location>
</feature>
<feature type="domain" description="EAL" evidence="5">
    <location>
        <begin position="1086"/>
        <end position="1341"/>
    </location>
</feature>
<comment type="caution">
    <text evidence="7">The sequence shown here is derived from an EMBL/GenBank/DDBJ whole genome shotgun (WGS) entry which is preliminary data.</text>
</comment>
<dbReference type="SMART" id="SM00086">
    <property type="entry name" value="PAC"/>
    <property type="match status" value="5"/>
</dbReference>
<reference evidence="7 8" key="1">
    <citation type="journal article" date="2020" name="Int. J. Syst. Evol. Microbiol.">
        <title>Paraburkholderia madseniana sp. nov., a phenolic acid-degrading bacterium isolated from acidic forest soil.</title>
        <authorList>
            <person name="Wilhelm R.C."/>
            <person name="Murphy S.J.L."/>
            <person name="Feriancek N.M."/>
            <person name="Karasz D.C."/>
            <person name="DeRito C.M."/>
            <person name="Newman J.D."/>
            <person name="Buckley D.H."/>
        </authorList>
    </citation>
    <scope>NUCLEOTIDE SEQUENCE [LARGE SCALE GENOMIC DNA]</scope>
    <source>
        <strain evidence="7 8">RP11</strain>
    </source>
</reference>
<dbReference type="InterPro" id="IPR013767">
    <property type="entry name" value="PAS_fold"/>
</dbReference>
<dbReference type="Gene3D" id="3.20.20.450">
    <property type="entry name" value="EAL domain"/>
    <property type="match status" value="1"/>
</dbReference>
<feature type="domain" description="PAS" evidence="3">
    <location>
        <begin position="780"/>
        <end position="825"/>
    </location>
</feature>
<organism evidence="7 8">
    <name type="scientific">Paraburkholderia madseniana</name>
    <dbReference type="NCBI Taxonomy" id="2599607"/>
    <lineage>
        <taxon>Bacteria</taxon>
        <taxon>Pseudomonadati</taxon>
        <taxon>Pseudomonadota</taxon>
        <taxon>Betaproteobacteria</taxon>
        <taxon>Burkholderiales</taxon>
        <taxon>Burkholderiaceae</taxon>
        <taxon>Paraburkholderia</taxon>
    </lineage>
</organism>
<dbReference type="Pfam" id="PF00989">
    <property type="entry name" value="PAS"/>
    <property type="match status" value="1"/>
</dbReference>
<name>A0A6N6WEL6_9BURK</name>
<dbReference type="InterPro" id="IPR013655">
    <property type="entry name" value="PAS_fold_3"/>
</dbReference>
<dbReference type="InterPro" id="IPR013656">
    <property type="entry name" value="PAS_4"/>
</dbReference>
<evidence type="ECO:0000256" key="1">
    <source>
        <dbReference type="SAM" id="Coils"/>
    </source>
</evidence>
<dbReference type="PANTHER" id="PTHR44757">
    <property type="entry name" value="DIGUANYLATE CYCLASE DGCP"/>
    <property type="match status" value="1"/>
</dbReference>
<keyword evidence="1" id="KW-0175">Coiled coil</keyword>
<dbReference type="Gene3D" id="2.10.70.100">
    <property type="match status" value="1"/>
</dbReference>
<protein>
    <submittedName>
        <fullName evidence="7">PAS domain S-box protein</fullName>
    </submittedName>
</protein>
<dbReference type="InterPro" id="IPR052155">
    <property type="entry name" value="Biofilm_reg_signaling"/>
</dbReference>
<dbReference type="SMART" id="SM00091">
    <property type="entry name" value="PAS"/>
    <property type="match status" value="5"/>
</dbReference>
<sequence length="1353" mass="149503">MGSVRATRPRTYRETRQRRPWQCDGPPRRNRTSSPGSGQRPAGGHPASGQANERARMSDSVSVGQPFTMKFRKLFLAWKQKRNPVLRASTRPQSSAGEGADATYGDLPNQLRDAALVRHLAAVGSGIDVWERDLVNGTATFTALALQIFGIDPVALANGEVTPPGMEDWIARIHPDDDPVARMAEYADHLAGRLPYLKAEYRVRGTDGEYRWVRVIGRVAERDESGRPSRMVGTTEDIHERRQAELELEAKRVQLDNAMEALNRSERLFRAAFEHAPLGLAIHDGTPRAHYLGVNDAYCRIVGYTRDQLIGMSPGDLMASDDPHRDVEQIQLKARQSGGSVSLVRRHVRSDGTPLDLHVHVSLLDGAQGSSDVSAVSIIEDVTELLETRQALVVSETRATLAIGNARIGLWDWDIESDSVFYSDRTLEILGTSQENFRTASDWVACLHPDDRAVYRDAQAAHFEGRSEHYKCELRVRHGDGHYKWVSDRGKVVRRDDAGRPLQIIGTLMDIDTRKRADEALRESEARFRGIFETTRRLIGVLDRDGRNIATNPVGYAFTGLTVEETRALYFWEGHWWLNDADRERVTDAVRRAASGEYVQFEIGQRAADGRVMTSDLAMWPLRGEGGEVVRIFAEAHDITAFRETQAALEDSQRFFRASFENTPVGFAIVVGEGVVVDANSAMCEILRYPKAELVGRSFREITAPDDPTRPLTAMLERLDAGNGRAVVEKHYVRGDGVVIQVKSHLVVTAYGHDGQPSEAFLMVEDITERVQREAALHEARELAQVTLTSLAEGVIRTDLNGTVTLCNATAAALMGIEIADIVDRPITDTVQLLNLVTATRLPCPAMSVLASGEPVRISDFVGLQSRGERRRIVTVSCSPLHAMDGKILGTVTVLQDAEKVHALTDALATQATQDELTGLLNRRGFMQRLEQAVAGVGRYEQALGLLYVDLDRFKLVNDACGHDAGDRLLAEVARLLRLHARSTDTVGRLGGDEFVFLLHRVEEDQALAIANRIVDSLSAYRFVHEGRAFSLGASVGLASVCAEAANAATGLAWADAACWAAKREGRGRVSVYRPDAASIVDARLATGWSYRMQEGLEKGYFRLFLQKIVSADGEILGYEALARFVDSSGEPVGPHMFLSAAKRFDLMTRIDRAIFNQALPLLDDLHASHPGVPCPYLSVNLGARSIADPLFRNWLIERLADNLDVAATLWIEITELEEISWTEEELAFVAILRSHGVRIYLDDFGTGYNSFDLLKRIAVDGIKIDRSVTSDIMSGPISQALVKAAVSISVDLELDLVAEGIEDDATLQFLRRLGVSKFQGFFFHRPEPAARAIWGFSGELSRSRNPSSVRTC</sequence>
<dbReference type="Proteomes" id="UP000463700">
    <property type="component" value="Unassembled WGS sequence"/>
</dbReference>
<evidence type="ECO:0000259" key="4">
    <source>
        <dbReference type="PROSITE" id="PS50113"/>
    </source>
</evidence>
<dbReference type="SMART" id="SM00267">
    <property type="entry name" value="GGDEF"/>
    <property type="match status" value="1"/>
</dbReference>
<dbReference type="Pfam" id="PF08448">
    <property type="entry name" value="PAS_4"/>
    <property type="match status" value="3"/>
</dbReference>
<dbReference type="CDD" id="cd01949">
    <property type="entry name" value="GGDEF"/>
    <property type="match status" value="1"/>
</dbReference>
<dbReference type="PROSITE" id="PS50887">
    <property type="entry name" value="GGDEF"/>
    <property type="match status" value="1"/>
</dbReference>
<dbReference type="Gene3D" id="3.30.70.270">
    <property type="match status" value="1"/>
</dbReference>
<dbReference type="SMART" id="SM00052">
    <property type="entry name" value="EAL"/>
    <property type="match status" value="1"/>
</dbReference>
<dbReference type="SUPFAM" id="SSF55785">
    <property type="entry name" value="PYP-like sensor domain (PAS domain)"/>
    <property type="match status" value="6"/>
</dbReference>
<dbReference type="CDD" id="cd00130">
    <property type="entry name" value="PAS"/>
    <property type="match status" value="5"/>
</dbReference>
<feature type="domain" description="PAC" evidence="4">
    <location>
        <begin position="726"/>
        <end position="779"/>
    </location>
</feature>
<evidence type="ECO:0000259" key="5">
    <source>
        <dbReference type="PROSITE" id="PS50883"/>
    </source>
</evidence>
<dbReference type="EMBL" id="VOSW01000033">
    <property type="protein sequence ID" value="KAE8758439.1"/>
    <property type="molecule type" value="Genomic_DNA"/>
</dbReference>
<feature type="domain" description="PAS" evidence="3">
    <location>
        <begin position="652"/>
        <end position="707"/>
    </location>
</feature>
<dbReference type="FunFam" id="3.30.70.270:FF:000001">
    <property type="entry name" value="Diguanylate cyclase domain protein"/>
    <property type="match status" value="1"/>
</dbReference>
<proteinExistence type="predicted"/>
<evidence type="ECO:0000313" key="7">
    <source>
        <dbReference type="EMBL" id="KAE8758439.1"/>
    </source>
</evidence>
<evidence type="ECO:0000259" key="3">
    <source>
        <dbReference type="PROSITE" id="PS50112"/>
    </source>
</evidence>
<dbReference type="PROSITE" id="PS50113">
    <property type="entry name" value="PAC"/>
    <property type="match status" value="4"/>
</dbReference>
<dbReference type="GO" id="GO:0006355">
    <property type="term" value="P:regulation of DNA-templated transcription"/>
    <property type="evidence" value="ECO:0007669"/>
    <property type="project" value="InterPro"/>
</dbReference>
<dbReference type="Pfam" id="PF00990">
    <property type="entry name" value="GGDEF"/>
    <property type="match status" value="1"/>
</dbReference>
<evidence type="ECO:0000256" key="2">
    <source>
        <dbReference type="SAM" id="MobiDB-lite"/>
    </source>
</evidence>
<dbReference type="NCBIfam" id="TIGR00229">
    <property type="entry name" value="sensory_box"/>
    <property type="match status" value="4"/>
</dbReference>
<dbReference type="GO" id="GO:0003824">
    <property type="term" value="F:catalytic activity"/>
    <property type="evidence" value="ECO:0007669"/>
    <property type="project" value="UniProtKB-ARBA"/>
</dbReference>
<dbReference type="PROSITE" id="PS50883">
    <property type="entry name" value="EAL"/>
    <property type="match status" value="1"/>
</dbReference>
<feature type="domain" description="PAS" evidence="3">
    <location>
        <begin position="524"/>
        <end position="597"/>
    </location>
</feature>